<proteinExistence type="predicted"/>
<dbReference type="Proteomes" id="UP000492821">
    <property type="component" value="Unassembled WGS sequence"/>
</dbReference>
<dbReference type="AlphaFoldDB" id="A0A7E4W0E5"/>
<evidence type="ECO:0000313" key="1">
    <source>
        <dbReference type="Proteomes" id="UP000492821"/>
    </source>
</evidence>
<keyword evidence="1" id="KW-1185">Reference proteome</keyword>
<reference evidence="2" key="2">
    <citation type="submission" date="2020-10" db="UniProtKB">
        <authorList>
            <consortium name="WormBaseParasite"/>
        </authorList>
    </citation>
    <scope>IDENTIFICATION</scope>
</reference>
<name>A0A7E4W0E5_PANRE</name>
<organism evidence="1 2">
    <name type="scientific">Panagrellus redivivus</name>
    <name type="common">Microworm</name>
    <dbReference type="NCBI Taxonomy" id="6233"/>
    <lineage>
        <taxon>Eukaryota</taxon>
        <taxon>Metazoa</taxon>
        <taxon>Ecdysozoa</taxon>
        <taxon>Nematoda</taxon>
        <taxon>Chromadorea</taxon>
        <taxon>Rhabditida</taxon>
        <taxon>Tylenchina</taxon>
        <taxon>Panagrolaimomorpha</taxon>
        <taxon>Panagrolaimoidea</taxon>
        <taxon>Panagrolaimidae</taxon>
        <taxon>Panagrellus</taxon>
    </lineage>
</organism>
<reference evidence="1" key="1">
    <citation type="journal article" date="2013" name="Genetics">
        <title>The draft genome and transcriptome of Panagrellus redivivus are shaped by the harsh demands of a free-living lifestyle.</title>
        <authorList>
            <person name="Srinivasan J."/>
            <person name="Dillman A.R."/>
            <person name="Macchietto M.G."/>
            <person name="Heikkinen L."/>
            <person name="Lakso M."/>
            <person name="Fracchia K.M."/>
            <person name="Antoshechkin I."/>
            <person name="Mortazavi A."/>
            <person name="Wong G."/>
            <person name="Sternberg P.W."/>
        </authorList>
    </citation>
    <scope>NUCLEOTIDE SEQUENCE [LARGE SCALE GENOMIC DNA]</scope>
    <source>
        <strain evidence="1">MT8872</strain>
    </source>
</reference>
<protein>
    <submittedName>
        <fullName evidence="2">RAP domain-containing protein</fullName>
    </submittedName>
</protein>
<sequence length="297" mass="34947">MYELIYNDLFLAEHRLQRVLIQWKFLEPRFAAKKSASLSPETRSLLILSLTQQHQHVKQALRKLYEVKACWNAYKKISHCRDFKVFHKIRAKIANSLEPRGVKLRDQIEILLLEFQNSLFAPIPFNSLSYEFQKRLIQLLPPKDVTSLKSCGNTAFKAVKKQRPNSIFVHSLFIFYFISDAKEIFQSKKKAHTVIDKIVMTQFDFIKSKMPPIYVGTNLSLHLCDEEEYSKAMDLISGDFESIEIYGREFSWKHAFNLIYKSPRVKYALYDINDIEEDEFAAFYDAIILLLKNRDIE</sequence>
<evidence type="ECO:0000313" key="2">
    <source>
        <dbReference type="WBParaSite" id="Pan_g5715.t1"/>
    </source>
</evidence>
<dbReference type="WBParaSite" id="Pan_g5715.t1">
    <property type="protein sequence ID" value="Pan_g5715.t1"/>
    <property type="gene ID" value="Pan_g5715"/>
</dbReference>
<accession>A0A7E4W0E5</accession>